<dbReference type="InterPro" id="IPR036396">
    <property type="entry name" value="Cyt_P450_sf"/>
</dbReference>
<evidence type="ECO:0000256" key="12">
    <source>
        <dbReference type="ARBA" id="ARBA00023136"/>
    </source>
</evidence>
<evidence type="ECO:0000256" key="3">
    <source>
        <dbReference type="ARBA" id="ARBA00005179"/>
    </source>
</evidence>
<comment type="cofactor">
    <cofactor evidence="1 13">
        <name>heme</name>
        <dbReference type="ChEBI" id="CHEBI:30413"/>
    </cofactor>
</comment>
<reference evidence="16" key="1">
    <citation type="submission" date="2022-07" db="EMBL/GenBank/DDBJ databases">
        <title>Genome Sequence of Physisporinus lineatus.</title>
        <authorList>
            <person name="Buettner E."/>
        </authorList>
    </citation>
    <scope>NUCLEOTIDE SEQUENCE</scope>
    <source>
        <strain evidence="16">VT162</strain>
    </source>
</reference>
<protein>
    <recommendedName>
        <fullName evidence="18">Cytochrome P450</fullName>
    </recommendedName>
</protein>
<keyword evidence="6 15" id="KW-0812">Transmembrane</keyword>
<dbReference type="GO" id="GO:0004497">
    <property type="term" value="F:monooxygenase activity"/>
    <property type="evidence" value="ECO:0007669"/>
    <property type="project" value="UniProtKB-KW"/>
</dbReference>
<dbReference type="PANTHER" id="PTHR46300:SF7">
    <property type="entry name" value="P450, PUTATIVE (EUROFUNG)-RELATED"/>
    <property type="match status" value="1"/>
</dbReference>
<dbReference type="GO" id="GO:0020037">
    <property type="term" value="F:heme binding"/>
    <property type="evidence" value="ECO:0007669"/>
    <property type="project" value="InterPro"/>
</dbReference>
<keyword evidence="17" id="KW-1185">Reference proteome</keyword>
<evidence type="ECO:0008006" key="18">
    <source>
        <dbReference type="Google" id="ProtNLM"/>
    </source>
</evidence>
<dbReference type="InterPro" id="IPR050364">
    <property type="entry name" value="Cytochrome_P450_fung"/>
</dbReference>
<evidence type="ECO:0000313" key="17">
    <source>
        <dbReference type="Proteomes" id="UP001212997"/>
    </source>
</evidence>
<evidence type="ECO:0000313" key="16">
    <source>
        <dbReference type="EMBL" id="KAJ3485033.1"/>
    </source>
</evidence>
<dbReference type="PRINTS" id="PR00385">
    <property type="entry name" value="P450"/>
</dbReference>
<feature type="binding site" description="axial binding residue" evidence="13">
    <location>
        <position position="440"/>
    </location>
    <ligand>
        <name>heme</name>
        <dbReference type="ChEBI" id="CHEBI:30413"/>
    </ligand>
    <ligandPart>
        <name>Fe</name>
        <dbReference type="ChEBI" id="CHEBI:18248"/>
    </ligandPart>
</feature>
<dbReference type="InterPro" id="IPR017972">
    <property type="entry name" value="Cyt_P450_CS"/>
</dbReference>
<keyword evidence="12 15" id="KW-0472">Membrane</keyword>
<dbReference type="Pfam" id="PF00067">
    <property type="entry name" value="p450"/>
    <property type="match status" value="1"/>
</dbReference>
<keyword evidence="7 13" id="KW-0479">Metal-binding</keyword>
<keyword evidence="9 14" id="KW-0560">Oxidoreductase</keyword>
<dbReference type="PROSITE" id="PS00086">
    <property type="entry name" value="CYTOCHROME_P450"/>
    <property type="match status" value="1"/>
</dbReference>
<gene>
    <name evidence="16" type="ORF">NLI96_g5228</name>
</gene>
<dbReference type="GO" id="GO:0005506">
    <property type="term" value="F:iron ion binding"/>
    <property type="evidence" value="ECO:0007669"/>
    <property type="project" value="InterPro"/>
</dbReference>
<organism evidence="16 17">
    <name type="scientific">Meripilus lineatus</name>
    <dbReference type="NCBI Taxonomy" id="2056292"/>
    <lineage>
        <taxon>Eukaryota</taxon>
        <taxon>Fungi</taxon>
        <taxon>Dikarya</taxon>
        <taxon>Basidiomycota</taxon>
        <taxon>Agaricomycotina</taxon>
        <taxon>Agaricomycetes</taxon>
        <taxon>Polyporales</taxon>
        <taxon>Meripilaceae</taxon>
        <taxon>Meripilus</taxon>
    </lineage>
</organism>
<dbReference type="GO" id="GO:0016705">
    <property type="term" value="F:oxidoreductase activity, acting on paired donors, with incorporation or reduction of molecular oxygen"/>
    <property type="evidence" value="ECO:0007669"/>
    <property type="project" value="InterPro"/>
</dbReference>
<evidence type="ECO:0000256" key="1">
    <source>
        <dbReference type="ARBA" id="ARBA00001971"/>
    </source>
</evidence>
<comment type="subcellular location">
    <subcellularLocation>
        <location evidence="2">Membrane</location>
        <topology evidence="2">Single-pass membrane protein</topology>
    </subcellularLocation>
</comment>
<evidence type="ECO:0000256" key="8">
    <source>
        <dbReference type="ARBA" id="ARBA00022989"/>
    </source>
</evidence>
<dbReference type="EMBL" id="JANAWD010000167">
    <property type="protein sequence ID" value="KAJ3485033.1"/>
    <property type="molecule type" value="Genomic_DNA"/>
</dbReference>
<evidence type="ECO:0000256" key="15">
    <source>
        <dbReference type="SAM" id="Phobius"/>
    </source>
</evidence>
<evidence type="ECO:0000256" key="2">
    <source>
        <dbReference type="ARBA" id="ARBA00004167"/>
    </source>
</evidence>
<dbReference type="PRINTS" id="PR00463">
    <property type="entry name" value="EP450I"/>
</dbReference>
<keyword evidence="10 13" id="KW-0408">Iron</keyword>
<dbReference type="AlphaFoldDB" id="A0AAD5V3D1"/>
<evidence type="ECO:0000256" key="9">
    <source>
        <dbReference type="ARBA" id="ARBA00023002"/>
    </source>
</evidence>
<accession>A0AAD5V3D1</accession>
<dbReference type="InterPro" id="IPR001128">
    <property type="entry name" value="Cyt_P450"/>
</dbReference>
<evidence type="ECO:0000256" key="13">
    <source>
        <dbReference type="PIRSR" id="PIRSR602401-1"/>
    </source>
</evidence>
<name>A0AAD5V3D1_9APHY</name>
<keyword evidence="11 14" id="KW-0503">Monooxygenase</keyword>
<evidence type="ECO:0000256" key="4">
    <source>
        <dbReference type="ARBA" id="ARBA00010617"/>
    </source>
</evidence>
<keyword evidence="8 15" id="KW-1133">Transmembrane helix</keyword>
<dbReference type="GO" id="GO:0016020">
    <property type="term" value="C:membrane"/>
    <property type="evidence" value="ECO:0007669"/>
    <property type="project" value="UniProtKB-SubCell"/>
</dbReference>
<evidence type="ECO:0000256" key="14">
    <source>
        <dbReference type="RuleBase" id="RU000461"/>
    </source>
</evidence>
<keyword evidence="5 13" id="KW-0349">Heme</keyword>
<sequence length="514" mass="57706">MLDNLRILDSIFAALGIYLISAILWSKHCPANGSLPPGPKRLPLIGNVLDMPTSKEWLTFEQWGKQWGGVVSVVLMGQPLVILNSAKAAIDLLEKRSAIYSDRPTVVMGGEIVGWNRTLVLTRYGDRFREFRRYMFRLMGGNAQVKDHHHLIHVETHRFLQRLLHTPEAVAAHIRKTAGSIILMMSHGYTVQEEEDPIVNLVDVATEQFSEATRPGAFLVDVLPVLRYVPSWFPGAGFQKIAVSWSKTANDMADIPHDFVKQQMRMGTDISNYTSRLLDTDKLTSDKEFNIKWSAASLYAGGADTTVSAIYSFFLAMTLYPEVQRKAQEEIDIVVGNDRLPTFEDRGNLPYVEALVKEVFRFKPVAPLGVPHRLMQDDEYDGYYLPKGTLLIANIWRMLKDPEVYKNPFDFDPTRFIASENKPSECDPRDICFGFGRRVCPGLSLANASVYLSCVMTLAVYNVTKCVEDGKIIEPVDESTDGTISHPKPFKCSIVPRSSKAEALIRSISGPDRT</sequence>
<evidence type="ECO:0000256" key="5">
    <source>
        <dbReference type="ARBA" id="ARBA00022617"/>
    </source>
</evidence>
<comment type="pathway">
    <text evidence="3">Secondary metabolite biosynthesis.</text>
</comment>
<dbReference type="CDD" id="cd11065">
    <property type="entry name" value="CYP64-like"/>
    <property type="match status" value="1"/>
</dbReference>
<feature type="transmembrane region" description="Helical" evidence="15">
    <location>
        <begin position="7"/>
        <end position="25"/>
    </location>
</feature>
<evidence type="ECO:0000256" key="7">
    <source>
        <dbReference type="ARBA" id="ARBA00022723"/>
    </source>
</evidence>
<dbReference type="PANTHER" id="PTHR46300">
    <property type="entry name" value="P450, PUTATIVE (EUROFUNG)-RELATED-RELATED"/>
    <property type="match status" value="1"/>
</dbReference>
<comment type="similarity">
    <text evidence="4 14">Belongs to the cytochrome P450 family.</text>
</comment>
<evidence type="ECO:0000256" key="11">
    <source>
        <dbReference type="ARBA" id="ARBA00023033"/>
    </source>
</evidence>
<comment type="caution">
    <text evidence="16">The sequence shown here is derived from an EMBL/GenBank/DDBJ whole genome shotgun (WGS) entry which is preliminary data.</text>
</comment>
<evidence type="ECO:0000256" key="6">
    <source>
        <dbReference type="ARBA" id="ARBA00022692"/>
    </source>
</evidence>
<proteinExistence type="inferred from homology"/>
<dbReference type="Gene3D" id="1.10.630.10">
    <property type="entry name" value="Cytochrome P450"/>
    <property type="match status" value="1"/>
</dbReference>
<dbReference type="SUPFAM" id="SSF48264">
    <property type="entry name" value="Cytochrome P450"/>
    <property type="match status" value="1"/>
</dbReference>
<evidence type="ECO:0000256" key="10">
    <source>
        <dbReference type="ARBA" id="ARBA00023004"/>
    </source>
</evidence>
<dbReference type="InterPro" id="IPR002401">
    <property type="entry name" value="Cyt_P450_E_grp-I"/>
</dbReference>
<dbReference type="Proteomes" id="UP001212997">
    <property type="component" value="Unassembled WGS sequence"/>
</dbReference>